<accession>A0A6G1JPR5</accession>
<keyword evidence="3" id="KW-1185">Reference proteome</keyword>
<dbReference type="PANTHER" id="PTHR47332:SF4">
    <property type="entry name" value="SET DOMAIN-CONTAINING PROTEIN 5"/>
    <property type="match status" value="1"/>
</dbReference>
<dbReference type="InterPro" id="IPR046341">
    <property type="entry name" value="SET_dom_sf"/>
</dbReference>
<dbReference type="Pfam" id="PF00856">
    <property type="entry name" value="SET"/>
    <property type="match status" value="1"/>
</dbReference>
<dbReference type="CDD" id="cd20071">
    <property type="entry name" value="SET_SMYD"/>
    <property type="match status" value="1"/>
</dbReference>
<evidence type="ECO:0000313" key="2">
    <source>
        <dbReference type="EMBL" id="KAF2692153.1"/>
    </source>
</evidence>
<protein>
    <submittedName>
        <fullName evidence="2">SET domain-containing protein</fullName>
    </submittedName>
</protein>
<dbReference type="PROSITE" id="PS50280">
    <property type="entry name" value="SET"/>
    <property type="match status" value="1"/>
</dbReference>
<feature type="domain" description="SET" evidence="1">
    <location>
        <begin position="37"/>
        <end position="202"/>
    </location>
</feature>
<dbReference type="AlphaFoldDB" id="A0A6G1JPR5"/>
<dbReference type="EMBL" id="MU005569">
    <property type="protein sequence ID" value="KAF2692153.1"/>
    <property type="molecule type" value="Genomic_DNA"/>
</dbReference>
<dbReference type="SUPFAM" id="SSF82199">
    <property type="entry name" value="SET domain"/>
    <property type="match status" value="1"/>
</dbReference>
<proteinExistence type="predicted"/>
<organism evidence="2 3">
    <name type="scientific">Lentithecium fluviatile CBS 122367</name>
    <dbReference type="NCBI Taxonomy" id="1168545"/>
    <lineage>
        <taxon>Eukaryota</taxon>
        <taxon>Fungi</taxon>
        <taxon>Dikarya</taxon>
        <taxon>Ascomycota</taxon>
        <taxon>Pezizomycotina</taxon>
        <taxon>Dothideomycetes</taxon>
        <taxon>Pleosporomycetidae</taxon>
        <taxon>Pleosporales</taxon>
        <taxon>Massarineae</taxon>
        <taxon>Lentitheciaceae</taxon>
        <taxon>Lentithecium</taxon>
    </lineage>
</organism>
<reference evidence="2" key="1">
    <citation type="journal article" date="2020" name="Stud. Mycol.">
        <title>101 Dothideomycetes genomes: a test case for predicting lifestyles and emergence of pathogens.</title>
        <authorList>
            <person name="Haridas S."/>
            <person name="Albert R."/>
            <person name="Binder M."/>
            <person name="Bloem J."/>
            <person name="Labutti K."/>
            <person name="Salamov A."/>
            <person name="Andreopoulos B."/>
            <person name="Baker S."/>
            <person name="Barry K."/>
            <person name="Bills G."/>
            <person name="Bluhm B."/>
            <person name="Cannon C."/>
            <person name="Castanera R."/>
            <person name="Culley D."/>
            <person name="Daum C."/>
            <person name="Ezra D."/>
            <person name="Gonzalez J."/>
            <person name="Henrissat B."/>
            <person name="Kuo A."/>
            <person name="Liang C."/>
            <person name="Lipzen A."/>
            <person name="Lutzoni F."/>
            <person name="Magnuson J."/>
            <person name="Mondo S."/>
            <person name="Nolan M."/>
            <person name="Ohm R."/>
            <person name="Pangilinan J."/>
            <person name="Park H.-J."/>
            <person name="Ramirez L."/>
            <person name="Alfaro M."/>
            <person name="Sun H."/>
            <person name="Tritt A."/>
            <person name="Yoshinaga Y."/>
            <person name="Zwiers L.-H."/>
            <person name="Turgeon B."/>
            <person name="Goodwin S."/>
            <person name="Spatafora J."/>
            <person name="Crous P."/>
            <person name="Grigoriev I."/>
        </authorList>
    </citation>
    <scope>NUCLEOTIDE SEQUENCE</scope>
    <source>
        <strain evidence="2">CBS 122367</strain>
    </source>
</reference>
<sequence>MRREDHRSHSFCLHPRRWIYAGRLVLRRDRSETRFTWPIQLQKNHQPHQDPYTVELSPGLGLGAFATHDLATGSIILREAPVIRISRPSHLKGSGYPIAEVTRVVREEYTKLPPAAQDEVLSLTYHAKPGEVASLNNDPLGVIFRTNAYNTGDGFGLFPKIARINHSCRPNAGYYWSEALQKRIIYATREIAEGEEITVSYIPLTLPQSERQHRLNRYGFTCTCSACTLPPPSLALSDTRRRDIGTALSAFSTQLNLTISSSPSALRKARKNAKSSLELAKLVEGEGLADYLPEVCRIVAISHARVGDWGTASVWANRGFEGWVRVDQRGRETLEMFELTGRFVEMWKEQIRNETERG</sequence>
<name>A0A6G1JPR5_9PLEO</name>
<dbReference type="Proteomes" id="UP000799291">
    <property type="component" value="Unassembled WGS sequence"/>
</dbReference>
<dbReference type="SMART" id="SM00317">
    <property type="entry name" value="SET"/>
    <property type="match status" value="1"/>
</dbReference>
<gene>
    <name evidence="2" type="ORF">K458DRAFT_473691</name>
</gene>
<dbReference type="PANTHER" id="PTHR47332">
    <property type="entry name" value="SET DOMAIN-CONTAINING PROTEIN 5"/>
    <property type="match status" value="1"/>
</dbReference>
<evidence type="ECO:0000313" key="3">
    <source>
        <dbReference type="Proteomes" id="UP000799291"/>
    </source>
</evidence>
<dbReference type="InterPro" id="IPR053185">
    <property type="entry name" value="SET_domain_protein"/>
</dbReference>
<evidence type="ECO:0000259" key="1">
    <source>
        <dbReference type="PROSITE" id="PS50280"/>
    </source>
</evidence>
<dbReference type="Gene3D" id="2.170.270.10">
    <property type="entry name" value="SET domain"/>
    <property type="match status" value="1"/>
</dbReference>
<dbReference type="OrthoDB" id="265717at2759"/>
<dbReference type="InterPro" id="IPR001214">
    <property type="entry name" value="SET_dom"/>
</dbReference>